<name>A0A6A5YQY6_9PLEO</name>
<keyword evidence="3" id="KW-1185">Reference proteome</keyword>
<evidence type="ECO:0000313" key="2">
    <source>
        <dbReference type="EMBL" id="KAF2109556.1"/>
    </source>
</evidence>
<dbReference type="AlphaFoldDB" id="A0A6A5YQY6"/>
<feature type="region of interest" description="Disordered" evidence="1">
    <location>
        <begin position="1"/>
        <end position="60"/>
    </location>
</feature>
<accession>A0A6A5YQY6</accession>
<feature type="compositionally biased region" description="Low complexity" evidence="1">
    <location>
        <begin position="146"/>
        <end position="155"/>
    </location>
</feature>
<dbReference type="Proteomes" id="UP000799770">
    <property type="component" value="Unassembled WGS sequence"/>
</dbReference>
<feature type="region of interest" description="Disordered" evidence="1">
    <location>
        <begin position="93"/>
        <end position="166"/>
    </location>
</feature>
<dbReference type="EMBL" id="ML977342">
    <property type="protein sequence ID" value="KAF2109556.1"/>
    <property type="molecule type" value="Genomic_DNA"/>
</dbReference>
<feature type="compositionally biased region" description="Polar residues" evidence="1">
    <location>
        <begin position="7"/>
        <end position="29"/>
    </location>
</feature>
<proteinExistence type="predicted"/>
<gene>
    <name evidence="2" type="ORF">BDV96DRAFT_585782</name>
</gene>
<organism evidence="2 3">
    <name type="scientific">Lophiotrema nucula</name>
    <dbReference type="NCBI Taxonomy" id="690887"/>
    <lineage>
        <taxon>Eukaryota</taxon>
        <taxon>Fungi</taxon>
        <taxon>Dikarya</taxon>
        <taxon>Ascomycota</taxon>
        <taxon>Pezizomycotina</taxon>
        <taxon>Dothideomycetes</taxon>
        <taxon>Pleosporomycetidae</taxon>
        <taxon>Pleosporales</taxon>
        <taxon>Lophiotremataceae</taxon>
        <taxon>Lophiotrema</taxon>
    </lineage>
</organism>
<protein>
    <submittedName>
        <fullName evidence="2">Uncharacterized protein</fullName>
    </submittedName>
</protein>
<evidence type="ECO:0000313" key="3">
    <source>
        <dbReference type="Proteomes" id="UP000799770"/>
    </source>
</evidence>
<sequence>MYITSDLFGSTADSASSHQSNPCHTQPWNKMTVDTGLGKRKRSKEEATQTEYGGSSGFLDGARADLPSWLRSADQQPSPGKMLRVHSFPQGSVNNARPWRLPGGTTTATITTAPHRPFKQLKRVSPKKPPPPLTKSTSHLMDTDEPAASHPCPASSEPPPSSSDLRSCHICHTAPKRKSDLENFLECQSCEGRACYICARECAGGCQRQLCRKCCVEVGEEGNTWCLHCYQRIGIKS</sequence>
<feature type="compositionally biased region" description="Basic residues" evidence="1">
    <location>
        <begin position="116"/>
        <end position="126"/>
    </location>
</feature>
<evidence type="ECO:0000256" key="1">
    <source>
        <dbReference type="SAM" id="MobiDB-lite"/>
    </source>
</evidence>
<reference evidence="2" key="1">
    <citation type="journal article" date="2020" name="Stud. Mycol.">
        <title>101 Dothideomycetes genomes: a test case for predicting lifestyles and emergence of pathogens.</title>
        <authorList>
            <person name="Haridas S."/>
            <person name="Albert R."/>
            <person name="Binder M."/>
            <person name="Bloem J."/>
            <person name="Labutti K."/>
            <person name="Salamov A."/>
            <person name="Andreopoulos B."/>
            <person name="Baker S."/>
            <person name="Barry K."/>
            <person name="Bills G."/>
            <person name="Bluhm B."/>
            <person name="Cannon C."/>
            <person name="Castanera R."/>
            <person name="Culley D."/>
            <person name="Daum C."/>
            <person name="Ezra D."/>
            <person name="Gonzalez J."/>
            <person name="Henrissat B."/>
            <person name="Kuo A."/>
            <person name="Liang C."/>
            <person name="Lipzen A."/>
            <person name="Lutzoni F."/>
            <person name="Magnuson J."/>
            <person name="Mondo S."/>
            <person name="Nolan M."/>
            <person name="Ohm R."/>
            <person name="Pangilinan J."/>
            <person name="Park H.-J."/>
            <person name="Ramirez L."/>
            <person name="Alfaro M."/>
            <person name="Sun H."/>
            <person name="Tritt A."/>
            <person name="Yoshinaga Y."/>
            <person name="Zwiers L.-H."/>
            <person name="Turgeon B."/>
            <person name="Goodwin S."/>
            <person name="Spatafora J."/>
            <person name="Crous P."/>
            <person name="Grigoriev I."/>
        </authorList>
    </citation>
    <scope>NUCLEOTIDE SEQUENCE</scope>
    <source>
        <strain evidence="2">CBS 627.86</strain>
    </source>
</reference>
<dbReference type="OrthoDB" id="5377226at2759"/>